<accession>A0ABS2EW14</accession>
<proteinExistence type="predicted"/>
<dbReference type="RefSeq" id="WP_204475708.1">
    <property type="nucleotide sequence ID" value="NZ_JACJJW010000016.1"/>
</dbReference>
<evidence type="ECO:0008006" key="3">
    <source>
        <dbReference type="Google" id="ProtNLM"/>
    </source>
</evidence>
<protein>
    <recommendedName>
        <fullName evidence="3">Glycoside hydrolase</fullName>
    </recommendedName>
</protein>
<gene>
    <name evidence="1" type="ORF">H6A31_07525</name>
</gene>
<dbReference type="EMBL" id="JACJJW010000016">
    <property type="protein sequence ID" value="MBM6758528.1"/>
    <property type="molecule type" value="Genomic_DNA"/>
</dbReference>
<dbReference type="SUPFAM" id="SSF48208">
    <property type="entry name" value="Six-hairpin glycosidases"/>
    <property type="match status" value="1"/>
</dbReference>
<dbReference type="InterPro" id="IPR012341">
    <property type="entry name" value="6hp_glycosidase-like_sf"/>
</dbReference>
<dbReference type="Gene3D" id="1.50.10.10">
    <property type="match status" value="1"/>
</dbReference>
<sequence length="670" mass="74859">MNLLRTILIGGIGFTALGVNAVETSRWHIAPDNQIIWSVNENIPHEDHIEMSGKAVSVVLRYGVDGEGAFRLNKSMVWPRLRTIPNNTHASLMRRYDWNPLAGITVNGRSLQRGEKVKELGIKGKLQVKSVVNQGYYGEWEIIREYFPSTELPALVELYQVINKGKNSLAVEIPKDGFMAQTDPSKGVKGTYFIEGKLLQNGYFTLQPGDTLRFSASISAHDSEASSLVLDACAEKVKRESLVASWMDNLVLETPDPVINQMFAFSKIRACESIYETQGGPMHGPGGESYYAAIWANDQAEYINPYFPYTGYEYGNVSALNSFKHFARFINDDWKPIPSSIVAEGLDIWAGVGDRGDAAMIAYGASRYALTRASREEAEELWPLISWCLEYCHRKLNEGGVVASDTDELENRFPSGDANLCTSSLYYDALISAAYLAKELGKGNNVANTYRKQASTLRKNIETYFGSTVEGYSTYAYYKGNDVLRSWICIPLTVGIDERKDGTIQALFSPRLWTENGLLTQAGSETFWDRSTLYALRGVYAAGETEKATEYLQRYSKTRLLGEHVPYAIEAWPEGEQRHLSAESGLYGRIITEGLFGIRPIGFKSFTLTPRLPQKWNQMALHHVRAFGADFDIEVKRLSSGKLQVMVSEGATKKKVYSVNKDGFVTVNLK</sequence>
<dbReference type="InterPro" id="IPR008928">
    <property type="entry name" value="6-hairpin_glycosidase_sf"/>
</dbReference>
<keyword evidence="2" id="KW-1185">Reference proteome</keyword>
<reference evidence="1 2" key="1">
    <citation type="journal article" date="2021" name="Sci. Rep.">
        <title>The distribution of antibiotic resistance genes in chicken gut microbiota commensals.</title>
        <authorList>
            <person name="Juricova H."/>
            <person name="Matiasovicova J."/>
            <person name="Kubasova T."/>
            <person name="Cejkova D."/>
            <person name="Rychlik I."/>
        </authorList>
    </citation>
    <scope>NUCLEOTIDE SEQUENCE [LARGE SCALE GENOMIC DNA]</scope>
    <source>
        <strain evidence="1 2">An801</strain>
    </source>
</reference>
<organism evidence="1 2">
    <name type="scientific">Bacteroides mediterraneensis</name>
    <dbReference type="NCBI Taxonomy" id="1841856"/>
    <lineage>
        <taxon>Bacteria</taxon>
        <taxon>Pseudomonadati</taxon>
        <taxon>Bacteroidota</taxon>
        <taxon>Bacteroidia</taxon>
        <taxon>Bacteroidales</taxon>
        <taxon>Bacteroidaceae</taxon>
        <taxon>Bacteroides</taxon>
    </lineage>
</organism>
<dbReference type="PANTHER" id="PTHR34987:SF6">
    <property type="entry name" value="ALPHA-L-RHAMNOSIDASE SIX-HAIRPIN GLYCOSIDASE DOMAIN-CONTAINING PROTEIN"/>
    <property type="match status" value="1"/>
</dbReference>
<dbReference type="PANTHER" id="PTHR34987">
    <property type="entry name" value="C, PUTATIVE (AFU_ORTHOLOGUE AFUA_3G02880)-RELATED"/>
    <property type="match status" value="1"/>
</dbReference>
<name>A0ABS2EW14_9BACE</name>
<evidence type="ECO:0000313" key="2">
    <source>
        <dbReference type="Proteomes" id="UP000703295"/>
    </source>
</evidence>
<comment type="caution">
    <text evidence="1">The sequence shown here is derived from an EMBL/GenBank/DDBJ whole genome shotgun (WGS) entry which is preliminary data.</text>
</comment>
<dbReference type="Proteomes" id="UP000703295">
    <property type="component" value="Unassembled WGS sequence"/>
</dbReference>
<evidence type="ECO:0000313" key="1">
    <source>
        <dbReference type="EMBL" id="MBM6758528.1"/>
    </source>
</evidence>